<sequence>MLYPGGRGQWHHHSEAKALRGFTDGWSGDADAKADESHWLAVVEAVRAHPGRVVISSEYFAQADEASRLRLLRDLGEDRVFVIFGTRNPVAIGLSTWQQGMRMGYAGALDEWLERTYRREVGGPVNKFWTQADPAELAATWSQQVAPERVIALVIDEKDRLLLPTTFEQLLDLPAGSLASQKPRQSNRSLTAVEAELLRQVIATVRPHVSWDEFSRMIRGGTTLRLLQSRTPAPGEAKTVLPPWALDQAAVVAAHSMARLEASDHVIAGSLRLVGGHPCAGGTAGTLHRGAD</sequence>
<dbReference type="RefSeq" id="WP_284328515.1">
    <property type="nucleotide sequence ID" value="NZ_BSUN01000001.1"/>
</dbReference>
<evidence type="ECO:0000313" key="2">
    <source>
        <dbReference type="Proteomes" id="UP001157125"/>
    </source>
</evidence>
<organism evidence="1 2">
    <name type="scientific">Demequina litorisediminis</name>
    <dbReference type="NCBI Taxonomy" id="1849022"/>
    <lineage>
        <taxon>Bacteria</taxon>
        <taxon>Bacillati</taxon>
        <taxon>Actinomycetota</taxon>
        <taxon>Actinomycetes</taxon>
        <taxon>Micrococcales</taxon>
        <taxon>Demequinaceae</taxon>
        <taxon>Demequina</taxon>
    </lineage>
</organism>
<proteinExistence type="predicted"/>
<accession>A0ABQ6IGD7</accession>
<dbReference type="Proteomes" id="UP001157125">
    <property type="component" value="Unassembled WGS sequence"/>
</dbReference>
<gene>
    <name evidence="1" type="ORF">GCM10025876_25640</name>
</gene>
<comment type="caution">
    <text evidence="1">The sequence shown here is derived from an EMBL/GenBank/DDBJ whole genome shotgun (WGS) entry which is preliminary data.</text>
</comment>
<dbReference type="EMBL" id="BSUN01000001">
    <property type="protein sequence ID" value="GMA36360.1"/>
    <property type="molecule type" value="Genomic_DNA"/>
</dbReference>
<protein>
    <submittedName>
        <fullName evidence="1">Uncharacterized protein</fullName>
    </submittedName>
</protein>
<keyword evidence="2" id="KW-1185">Reference proteome</keyword>
<evidence type="ECO:0000313" key="1">
    <source>
        <dbReference type="EMBL" id="GMA36360.1"/>
    </source>
</evidence>
<name>A0ABQ6IGD7_9MICO</name>
<reference evidence="2" key="1">
    <citation type="journal article" date="2019" name="Int. J. Syst. Evol. Microbiol.">
        <title>The Global Catalogue of Microorganisms (GCM) 10K type strain sequencing project: providing services to taxonomists for standard genome sequencing and annotation.</title>
        <authorList>
            <consortium name="The Broad Institute Genomics Platform"/>
            <consortium name="The Broad Institute Genome Sequencing Center for Infectious Disease"/>
            <person name="Wu L."/>
            <person name="Ma J."/>
        </authorList>
    </citation>
    <scope>NUCLEOTIDE SEQUENCE [LARGE SCALE GENOMIC DNA]</scope>
    <source>
        <strain evidence="2">NBRC 112299</strain>
    </source>
</reference>